<feature type="chain" id="PRO_5010572474" evidence="2">
    <location>
        <begin position="34"/>
        <end position="218"/>
    </location>
</feature>
<accession>A0A1U6HKG8</accession>
<dbReference type="AlphaFoldDB" id="A0A1U6HKG8"/>
<dbReference type="Pfam" id="PF03548">
    <property type="entry name" value="LolA"/>
    <property type="match status" value="1"/>
</dbReference>
<protein>
    <submittedName>
        <fullName evidence="3">Outer membrane lipoprotein-sorting protein</fullName>
    </submittedName>
</protein>
<dbReference type="InterPro" id="IPR029046">
    <property type="entry name" value="LolA/LolB/LppX"/>
</dbReference>
<sequence length="218" mass="24173">MKRMRMTFRSCVGAAALAALAVPALVPGEVALAATNAESAQLNEAVTALRGISTMRADFVQTDRTGQSVTGTLTLKRPGRIRFQYEKSVNMLIVSDGKALTMIDYDVNQVQRWPISNSPLGALLDPNRDVAKFGTVRPTGNPNVVSVEVRDSKHPEYGVITLIFTRKPSAPGGLELTYWVALDSQNKRTTIQLKNQRYGVPVTDNDFRWNDPRRRTRR</sequence>
<keyword evidence="4" id="KW-1185">Reference proteome</keyword>
<evidence type="ECO:0000256" key="2">
    <source>
        <dbReference type="SAM" id="SignalP"/>
    </source>
</evidence>
<dbReference type="SUPFAM" id="SSF89392">
    <property type="entry name" value="Prokaryotic lipoproteins and lipoprotein localization factors"/>
    <property type="match status" value="1"/>
</dbReference>
<dbReference type="InterPro" id="IPR004564">
    <property type="entry name" value="OM_lipoprot_carrier_LolA-like"/>
</dbReference>
<keyword evidence="3" id="KW-0449">Lipoprotein</keyword>
<keyword evidence="1 2" id="KW-0732">Signal</keyword>
<dbReference type="PANTHER" id="PTHR35869:SF1">
    <property type="entry name" value="OUTER-MEMBRANE LIPOPROTEIN CARRIER PROTEIN"/>
    <property type="match status" value="1"/>
</dbReference>
<dbReference type="STRING" id="428990.SAMN06295987_102637"/>
<dbReference type="Proteomes" id="UP000190989">
    <property type="component" value="Unassembled WGS sequence"/>
</dbReference>
<dbReference type="Gene3D" id="2.50.20.10">
    <property type="entry name" value="Lipoprotein localisation LolA/LolB/LppX"/>
    <property type="match status" value="1"/>
</dbReference>
<dbReference type="CDD" id="cd16325">
    <property type="entry name" value="LolA"/>
    <property type="match status" value="1"/>
</dbReference>
<evidence type="ECO:0000313" key="3">
    <source>
        <dbReference type="EMBL" id="SLJ96304.1"/>
    </source>
</evidence>
<dbReference type="EMBL" id="FVZE01000002">
    <property type="protein sequence ID" value="SLJ96304.1"/>
    <property type="molecule type" value="Genomic_DNA"/>
</dbReference>
<evidence type="ECO:0000256" key="1">
    <source>
        <dbReference type="ARBA" id="ARBA00022729"/>
    </source>
</evidence>
<name>A0A1U6HKG8_9SPHN</name>
<feature type="signal peptide" evidence="2">
    <location>
        <begin position="1"/>
        <end position="33"/>
    </location>
</feature>
<proteinExistence type="predicted"/>
<dbReference type="PANTHER" id="PTHR35869">
    <property type="entry name" value="OUTER-MEMBRANE LIPOPROTEIN CARRIER PROTEIN"/>
    <property type="match status" value="1"/>
</dbReference>
<evidence type="ECO:0000313" key="4">
    <source>
        <dbReference type="Proteomes" id="UP000190989"/>
    </source>
</evidence>
<gene>
    <name evidence="3" type="ORF">SAMN06295987_102637</name>
</gene>
<organism evidence="3 4">
    <name type="scientific">Novosphingobium mathurense</name>
    <dbReference type="NCBI Taxonomy" id="428990"/>
    <lineage>
        <taxon>Bacteria</taxon>
        <taxon>Pseudomonadati</taxon>
        <taxon>Pseudomonadota</taxon>
        <taxon>Alphaproteobacteria</taxon>
        <taxon>Sphingomonadales</taxon>
        <taxon>Sphingomonadaceae</taxon>
        <taxon>Novosphingobium</taxon>
    </lineage>
</organism>
<reference evidence="4" key="1">
    <citation type="submission" date="2017-02" db="EMBL/GenBank/DDBJ databases">
        <authorList>
            <person name="Varghese N."/>
            <person name="Submissions S."/>
        </authorList>
    </citation>
    <scope>NUCLEOTIDE SEQUENCE [LARGE SCALE GENOMIC DNA]</scope>
    <source>
        <strain evidence="4">SM117</strain>
    </source>
</reference>